<dbReference type="PANTHER" id="PTHR10491:SF4">
    <property type="entry name" value="METHIONINE ADENOSYLTRANSFERASE 2 SUBUNIT BETA"/>
    <property type="match status" value="1"/>
</dbReference>
<dbReference type="Gene3D" id="3.40.50.720">
    <property type="entry name" value="NAD(P)-binding Rossmann-like Domain"/>
    <property type="match status" value="1"/>
</dbReference>
<dbReference type="PANTHER" id="PTHR10491">
    <property type="entry name" value="DTDP-4-DEHYDRORHAMNOSE REDUCTASE"/>
    <property type="match status" value="1"/>
</dbReference>
<keyword evidence="9" id="KW-1185">Reference proteome</keyword>
<dbReference type="SUPFAM" id="SSF51735">
    <property type="entry name" value="NAD(P)-binding Rossmann-fold domains"/>
    <property type="match status" value="1"/>
</dbReference>
<dbReference type="AlphaFoldDB" id="Q2W798"/>
<organism evidence="8 9">
    <name type="scientific">Paramagnetospirillum magneticum (strain ATCC 700264 / AMB-1)</name>
    <name type="common">Magnetospirillum magneticum</name>
    <dbReference type="NCBI Taxonomy" id="342108"/>
    <lineage>
        <taxon>Bacteria</taxon>
        <taxon>Pseudomonadati</taxon>
        <taxon>Pseudomonadota</taxon>
        <taxon>Alphaproteobacteria</taxon>
        <taxon>Rhodospirillales</taxon>
        <taxon>Magnetospirillaceae</taxon>
        <taxon>Paramagnetospirillum</taxon>
    </lineage>
</organism>
<proteinExistence type="inferred from homology"/>
<evidence type="ECO:0000256" key="5">
    <source>
        <dbReference type="ARBA" id="ARBA00048200"/>
    </source>
</evidence>
<dbReference type="KEGG" id="mag:amb1473"/>
<dbReference type="InterPro" id="IPR029903">
    <property type="entry name" value="RmlD-like-bd"/>
</dbReference>
<reference evidence="8 9" key="1">
    <citation type="journal article" date="2005" name="DNA Res.">
        <title>Complete genome sequence of the facultative anaerobic magnetotactic bacterium Magnetospirillum sp. strain AMB-1.</title>
        <authorList>
            <person name="Matsunaga T."/>
            <person name="Okamura Y."/>
            <person name="Fukuda Y."/>
            <person name="Wahyudi A.T."/>
            <person name="Murase Y."/>
            <person name="Takeyama H."/>
        </authorList>
    </citation>
    <scope>NUCLEOTIDE SEQUENCE [LARGE SCALE GENOMIC DNA]</scope>
    <source>
        <strain evidence="9">ATCC 700264 / AMB-1</strain>
    </source>
</reference>
<dbReference type="InterPro" id="IPR002347">
    <property type="entry name" value="SDR_fam"/>
</dbReference>
<evidence type="ECO:0000313" key="9">
    <source>
        <dbReference type="Proteomes" id="UP000007058"/>
    </source>
</evidence>
<dbReference type="CDD" id="cd05254">
    <property type="entry name" value="dTDP_HR_like_SDR_e"/>
    <property type="match status" value="1"/>
</dbReference>
<dbReference type="GO" id="GO:0019305">
    <property type="term" value="P:dTDP-rhamnose biosynthetic process"/>
    <property type="evidence" value="ECO:0007669"/>
    <property type="project" value="UniProtKB-UniPathway"/>
</dbReference>
<gene>
    <name evidence="8" type="ordered locus">amb1473</name>
</gene>
<dbReference type="Gene3D" id="3.90.25.10">
    <property type="entry name" value="UDP-galactose 4-epimerase, domain 1"/>
    <property type="match status" value="1"/>
</dbReference>
<dbReference type="PRINTS" id="PR00081">
    <property type="entry name" value="GDHRDH"/>
</dbReference>
<dbReference type="NCBIfam" id="TIGR01214">
    <property type="entry name" value="rmlD"/>
    <property type="match status" value="1"/>
</dbReference>
<dbReference type="GO" id="GO:0008831">
    <property type="term" value="F:dTDP-4-dehydrorhamnose reductase activity"/>
    <property type="evidence" value="ECO:0007669"/>
    <property type="project" value="UniProtKB-EC"/>
</dbReference>
<keyword evidence="6" id="KW-0521">NADP</keyword>
<dbReference type="InterPro" id="IPR036291">
    <property type="entry name" value="NAD(P)-bd_dom_sf"/>
</dbReference>
<comment type="similarity">
    <text evidence="2 6">Belongs to the dTDP-4-dehydrorhamnose reductase family.</text>
</comment>
<dbReference type="Pfam" id="PF04321">
    <property type="entry name" value="RmlD_sub_bind"/>
    <property type="match status" value="1"/>
</dbReference>
<evidence type="ECO:0000256" key="2">
    <source>
        <dbReference type="ARBA" id="ARBA00010944"/>
    </source>
</evidence>
<accession>Q2W798</accession>
<evidence type="ECO:0000256" key="1">
    <source>
        <dbReference type="ARBA" id="ARBA00004781"/>
    </source>
</evidence>
<protein>
    <recommendedName>
        <fullName evidence="4 6">dTDP-4-dehydrorhamnose reductase</fullName>
        <ecNumber evidence="3 6">1.1.1.133</ecNumber>
    </recommendedName>
</protein>
<evidence type="ECO:0000313" key="8">
    <source>
        <dbReference type="EMBL" id="BAE50277.1"/>
    </source>
</evidence>
<dbReference type="InterPro" id="IPR005913">
    <property type="entry name" value="dTDP_dehydrorham_reduct"/>
</dbReference>
<comment type="pathway">
    <text evidence="1 6">Carbohydrate biosynthesis; dTDP-L-rhamnose biosynthesis.</text>
</comment>
<keyword evidence="6" id="KW-0560">Oxidoreductase</keyword>
<sequence length="296" mass="31391">MHILVTGADGRVGRALARAALPQGATLTALGRQQLDITDPQAVDRLLTLHACSVVVNTAAFTAVDRAETETAAAMAINGEGPAHLARACAARGIPLIHLSTDYVFDGRSPEPYREDAPMAPLSVYGASKAAGEEAVRWLQPDHAILRVSWLYGGERGDFVRAMVGAIRAGRPLRVVDDQIGGLTHSDSVATAVLALADKMLRQSLERGTYHFAAGGAASWHEIAALILSELTRAGIGPVPLEATSAAAYGLPAARPANSLLDCGKFDRLVGAERPHWQDRLIPELRRILDEPVKPA</sequence>
<comment type="function">
    <text evidence="6">Catalyzes the reduction of dTDP-6-deoxy-L-lyxo-4-hexulose to yield dTDP-L-rhamnose.</text>
</comment>
<dbReference type="Proteomes" id="UP000007058">
    <property type="component" value="Chromosome"/>
</dbReference>
<dbReference type="HOGENOM" id="CLU_045518_1_0_5"/>
<dbReference type="STRING" id="342108.amb1473"/>
<name>Q2W798_PARM1</name>
<feature type="domain" description="RmlD-like substrate binding" evidence="7">
    <location>
        <begin position="1"/>
        <end position="281"/>
    </location>
</feature>
<evidence type="ECO:0000256" key="4">
    <source>
        <dbReference type="ARBA" id="ARBA00017099"/>
    </source>
</evidence>
<evidence type="ECO:0000256" key="6">
    <source>
        <dbReference type="RuleBase" id="RU364082"/>
    </source>
</evidence>
<evidence type="ECO:0000256" key="3">
    <source>
        <dbReference type="ARBA" id="ARBA00012929"/>
    </source>
</evidence>
<dbReference type="EMBL" id="AP007255">
    <property type="protein sequence ID" value="BAE50277.1"/>
    <property type="molecule type" value="Genomic_DNA"/>
</dbReference>
<dbReference type="UniPathway" id="UPA00124"/>
<comment type="catalytic activity">
    <reaction evidence="5 6">
        <text>dTDP-beta-L-rhamnose + NADP(+) = dTDP-4-dehydro-beta-L-rhamnose + NADPH + H(+)</text>
        <dbReference type="Rhea" id="RHEA:21796"/>
        <dbReference type="ChEBI" id="CHEBI:15378"/>
        <dbReference type="ChEBI" id="CHEBI:57510"/>
        <dbReference type="ChEBI" id="CHEBI:57783"/>
        <dbReference type="ChEBI" id="CHEBI:58349"/>
        <dbReference type="ChEBI" id="CHEBI:62830"/>
        <dbReference type="EC" id="1.1.1.133"/>
    </reaction>
</comment>
<dbReference type="EC" id="1.1.1.133" evidence="3 6"/>
<evidence type="ECO:0000259" key="7">
    <source>
        <dbReference type="Pfam" id="PF04321"/>
    </source>
</evidence>
<comment type="cofactor">
    <cofactor evidence="6">
        <name>Mg(2+)</name>
        <dbReference type="ChEBI" id="CHEBI:18420"/>
    </cofactor>
    <text evidence="6">Binds 1 Mg(2+) ion per monomer.</text>
</comment>